<comment type="caution">
    <text evidence="2">The sequence shown here is derived from an EMBL/GenBank/DDBJ whole genome shotgun (WGS) entry which is preliminary data.</text>
</comment>
<evidence type="ECO:0000313" key="2">
    <source>
        <dbReference type="EMBL" id="EYC11915.1"/>
    </source>
</evidence>
<dbReference type="OrthoDB" id="5853807at2759"/>
<name>A0A016U9R6_9BILA</name>
<dbReference type="Proteomes" id="UP000024635">
    <property type="component" value="Unassembled WGS sequence"/>
</dbReference>
<sequence>MLTPRQHAWAVLVGSNVKMLRMAFLLLVAGAVTASSRCVDGKDNVIRIHDTTNGKGKILVKDFEIGTYDKDKKPICADGKPQFTFPGHFKLLKGTVEVKEPVKDGAKPLQLAVTLEKNSWVVGVVCEDGKSKNQFVPDEMCTFDLCKVSSLCDLLGMKTPAPVDVTKLVQKEYIDMGPMPIPQLSGEWQLSVKLVQGKKVLGGLRVGKGSEWLNIESVEGEGATMDITRSEPEAHEEL</sequence>
<dbReference type="AlphaFoldDB" id="A0A016U9R6"/>
<feature type="chain" id="PRO_5001492201" evidence="1">
    <location>
        <begin position="35"/>
        <end position="238"/>
    </location>
</feature>
<proteinExistence type="predicted"/>
<keyword evidence="3" id="KW-1185">Reference proteome</keyword>
<protein>
    <submittedName>
        <fullName evidence="2">Uncharacterized protein</fullName>
    </submittedName>
</protein>
<dbReference type="EMBL" id="JARK01001385">
    <property type="protein sequence ID" value="EYC11915.1"/>
    <property type="molecule type" value="Genomic_DNA"/>
</dbReference>
<feature type="signal peptide" evidence="1">
    <location>
        <begin position="1"/>
        <end position="34"/>
    </location>
</feature>
<keyword evidence="1" id="KW-0732">Signal</keyword>
<evidence type="ECO:0000313" key="3">
    <source>
        <dbReference type="Proteomes" id="UP000024635"/>
    </source>
</evidence>
<accession>A0A016U9R6</accession>
<organism evidence="2 3">
    <name type="scientific">Ancylostoma ceylanicum</name>
    <dbReference type="NCBI Taxonomy" id="53326"/>
    <lineage>
        <taxon>Eukaryota</taxon>
        <taxon>Metazoa</taxon>
        <taxon>Ecdysozoa</taxon>
        <taxon>Nematoda</taxon>
        <taxon>Chromadorea</taxon>
        <taxon>Rhabditida</taxon>
        <taxon>Rhabditina</taxon>
        <taxon>Rhabditomorpha</taxon>
        <taxon>Strongyloidea</taxon>
        <taxon>Ancylostomatidae</taxon>
        <taxon>Ancylostomatinae</taxon>
        <taxon>Ancylostoma</taxon>
    </lineage>
</organism>
<evidence type="ECO:0000256" key="1">
    <source>
        <dbReference type="SAM" id="SignalP"/>
    </source>
</evidence>
<reference evidence="3" key="1">
    <citation type="journal article" date="2015" name="Nat. Genet.">
        <title>The genome and transcriptome of the zoonotic hookworm Ancylostoma ceylanicum identify infection-specific gene families.</title>
        <authorList>
            <person name="Schwarz E.M."/>
            <person name="Hu Y."/>
            <person name="Antoshechkin I."/>
            <person name="Miller M.M."/>
            <person name="Sternberg P.W."/>
            <person name="Aroian R.V."/>
        </authorList>
    </citation>
    <scope>NUCLEOTIDE SEQUENCE</scope>
    <source>
        <strain evidence="3">HY135</strain>
    </source>
</reference>
<gene>
    <name evidence="2" type="primary">Acey_s0049.g1852</name>
    <name evidence="2" type="ORF">Y032_0049g1852</name>
</gene>